<reference evidence="2 3" key="1">
    <citation type="submission" date="2023-03" db="EMBL/GenBank/DDBJ databases">
        <authorList>
            <person name="Pearce D."/>
        </authorList>
    </citation>
    <scope>NUCLEOTIDE SEQUENCE [LARGE SCALE GENOMIC DNA]</scope>
    <source>
        <strain evidence="2">Msz</strain>
    </source>
</reference>
<organism evidence="2 3">
    <name type="scientific">Methylocaldum szegediense</name>
    <dbReference type="NCBI Taxonomy" id="73780"/>
    <lineage>
        <taxon>Bacteria</taxon>
        <taxon>Pseudomonadati</taxon>
        <taxon>Pseudomonadota</taxon>
        <taxon>Gammaproteobacteria</taxon>
        <taxon>Methylococcales</taxon>
        <taxon>Methylococcaceae</taxon>
        <taxon>Methylocaldum</taxon>
    </lineage>
</organism>
<protein>
    <submittedName>
        <fullName evidence="2">Uncharacterized protein</fullName>
    </submittedName>
</protein>
<accession>A0ABN8X6E6</accession>
<keyword evidence="1" id="KW-0732">Signal</keyword>
<name>A0ABN8X6E6_9GAMM</name>
<evidence type="ECO:0000313" key="3">
    <source>
        <dbReference type="Proteomes" id="UP001162030"/>
    </source>
</evidence>
<dbReference type="Proteomes" id="UP001162030">
    <property type="component" value="Chromosome"/>
</dbReference>
<keyword evidence="3" id="KW-1185">Reference proteome</keyword>
<feature type="signal peptide" evidence="1">
    <location>
        <begin position="1"/>
        <end position="22"/>
    </location>
</feature>
<feature type="chain" id="PRO_5045783846" evidence="1">
    <location>
        <begin position="23"/>
        <end position="128"/>
    </location>
</feature>
<evidence type="ECO:0000256" key="1">
    <source>
        <dbReference type="SAM" id="SignalP"/>
    </source>
</evidence>
<evidence type="ECO:0000313" key="2">
    <source>
        <dbReference type="EMBL" id="CAI8818942.1"/>
    </source>
</evidence>
<sequence>MRLFPRALIAGILVSALPPALAEDEWRGTTLSDQTLEKVNLALVAYQGCVNTEARAHIGEPVDSRAITDSVLKTCEDKLSQVKAAFDSEKVPAAISERYMRARRTQVARQILRTFMATQAAQTATRQP</sequence>
<proteinExistence type="predicted"/>
<dbReference type="EMBL" id="OX458333">
    <property type="protein sequence ID" value="CAI8818942.1"/>
    <property type="molecule type" value="Genomic_DNA"/>
</dbReference>
<gene>
    <name evidence="2" type="ORF">MSZNOR_1919</name>
</gene>
<dbReference type="RefSeq" id="WP_026610351.1">
    <property type="nucleotide sequence ID" value="NZ_OX458333.1"/>
</dbReference>